<proteinExistence type="predicted"/>
<evidence type="ECO:0000313" key="6">
    <source>
        <dbReference type="Proteomes" id="UP000266720"/>
    </source>
</evidence>
<accession>A0A3G1A844</accession>
<dbReference type="InterPro" id="IPR012340">
    <property type="entry name" value="NA-bd_OB-fold"/>
</dbReference>
<keyword evidence="1" id="KW-0813">Transport</keyword>
<dbReference type="STRING" id="697581.TCARB_0493"/>
<dbReference type="Pfam" id="PF00005">
    <property type="entry name" value="ABC_tran"/>
    <property type="match status" value="1"/>
</dbReference>
<dbReference type="Gene3D" id="2.40.50.100">
    <property type="match status" value="1"/>
</dbReference>
<dbReference type="PANTHER" id="PTHR43875:SF4">
    <property type="entry name" value="GLUCOSE IMPORT ATP-BINDING PROTEIN GLCV"/>
    <property type="match status" value="1"/>
</dbReference>
<feature type="domain" description="ABC transporter" evidence="4">
    <location>
        <begin position="4"/>
        <end position="235"/>
    </location>
</feature>
<gene>
    <name evidence="5" type="ORF">TCARB_0493</name>
</gene>
<dbReference type="InterPro" id="IPR015855">
    <property type="entry name" value="ABC_transpr_MalK-like"/>
</dbReference>
<evidence type="ECO:0000259" key="4">
    <source>
        <dbReference type="PROSITE" id="PS50893"/>
    </source>
</evidence>
<dbReference type="Proteomes" id="UP000266720">
    <property type="component" value="Chromosome"/>
</dbReference>
<dbReference type="PROSITE" id="PS00211">
    <property type="entry name" value="ABC_TRANSPORTER_1"/>
    <property type="match status" value="1"/>
</dbReference>
<dbReference type="EMBL" id="CP007493">
    <property type="protein sequence ID" value="AJB41557.1"/>
    <property type="molecule type" value="Genomic_DNA"/>
</dbReference>
<dbReference type="InterPro" id="IPR047641">
    <property type="entry name" value="ABC_transpr_MalK/UgpC-like"/>
</dbReference>
<dbReference type="InterPro" id="IPR003439">
    <property type="entry name" value="ABC_transporter-like_ATP-bd"/>
</dbReference>
<name>A0A3G1A844_9CREN</name>
<dbReference type="SMART" id="SM00382">
    <property type="entry name" value="AAA"/>
    <property type="match status" value="1"/>
</dbReference>
<dbReference type="PROSITE" id="PS50893">
    <property type="entry name" value="ABC_TRANSPORTER_2"/>
    <property type="match status" value="1"/>
</dbReference>
<dbReference type="RefSeq" id="WP_052886608.1">
    <property type="nucleotide sequence ID" value="NZ_CP007493.1"/>
</dbReference>
<keyword evidence="5" id="KW-0378">Hydrolase</keyword>
<dbReference type="SUPFAM" id="SSF50331">
    <property type="entry name" value="MOP-like"/>
    <property type="match status" value="1"/>
</dbReference>
<dbReference type="InterPro" id="IPR008995">
    <property type="entry name" value="Mo/tungstate-bd_C_term_dom"/>
</dbReference>
<dbReference type="SUPFAM" id="SSF52540">
    <property type="entry name" value="P-loop containing nucleoside triphosphate hydrolases"/>
    <property type="match status" value="1"/>
</dbReference>
<keyword evidence="2" id="KW-0547">Nucleotide-binding</keyword>
<dbReference type="InterPro" id="IPR027417">
    <property type="entry name" value="P-loop_NTPase"/>
</dbReference>
<dbReference type="Gene3D" id="3.40.50.300">
    <property type="entry name" value="P-loop containing nucleotide triphosphate hydrolases"/>
    <property type="match status" value="1"/>
</dbReference>
<dbReference type="GO" id="GO:0016887">
    <property type="term" value="F:ATP hydrolysis activity"/>
    <property type="evidence" value="ECO:0007669"/>
    <property type="project" value="InterPro"/>
</dbReference>
<dbReference type="FunFam" id="3.40.50.300:FF:000042">
    <property type="entry name" value="Maltose/maltodextrin ABC transporter, ATP-binding protein"/>
    <property type="match status" value="1"/>
</dbReference>
<reference evidence="6" key="1">
    <citation type="book" date="2010" name="EXTREMOPHILES" publisher="0:0-0">
        <title>Complete genome sequences of ten hyperthermophilic archaea reveal their metabolic capabilities and possible ecological roles.</title>
        <editorList>
            <person name="?"/>
        </editorList>
        <authorList>
            <person name="Ravin N.V."/>
            <person name="Mardanov A.V."/>
            <person name="Bonch-Osmolovskaya E.A."/>
            <person name="Skryabin K.G."/>
        </authorList>
    </citation>
    <scope>NUCLEOTIDE SEQUENCE [LARGE SCALE GENOMIC DNA]</scope>
    <source>
        <strain evidence="6">1505</strain>
    </source>
</reference>
<dbReference type="PANTHER" id="PTHR43875">
    <property type="entry name" value="MALTODEXTRIN IMPORT ATP-BINDING PROTEIN MSMX"/>
    <property type="match status" value="1"/>
</dbReference>
<dbReference type="GO" id="GO:0055052">
    <property type="term" value="C:ATP-binding cassette (ABC) transporter complex, substrate-binding subunit-containing"/>
    <property type="evidence" value="ECO:0007669"/>
    <property type="project" value="TreeGrafter"/>
</dbReference>
<dbReference type="GeneID" id="25405948"/>
<dbReference type="InterPro" id="IPR013611">
    <property type="entry name" value="Transp-assoc_OB_typ2"/>
</dbReference>
<dbReference type="KEGG" id="tcb:TCARB_0493"/>
<sequence>MVKVTLENVSKSFKGGVNAVKNLNLVINDKEFMVLLGPSGCGKTTTLLMIAGVYKPSSGYIYFDDKIVNDLEPKDRNIGMVFQSYALYPHMTIYDNIAFPLRLKKLPKDEIDRKVKQVASMLRIDNLLNRYPRQLSGGQQQRVALARAIVKEPSLFLMDEPLSNLDAKIRVEVRAELKRLQKELGITTIYVTHDQAEALSLADRIAVMNEGILQQVGSPDELYSRPANTFVASFIGAPAANIIDANIVEEKNAMYFEMLGTRFPMPRDYAEVLKNETKVYFMVRPEDVRIVEGKGFSVYSIEWLGREAFAHVKAPDGTLLRVILPPESKLTIGQEVGVNFNYAKTHVYKNTGELII</sequence>
<dbReference type="GO" id="GO:0140359">
    <property type="term" value="F:ABC-type transporter activity"/>
    <property type="evidence" value="ECO:0007669"/>
    <property type="project" value="InterPro"/>
</dbReference>
<evidence type="ECO:0000256" key="2">
    <source>
        <dbReference type="ARBA" id="ARBA00022741"/>
    </source>
</evidence>
<keyword evidence="3" id="KW-0067">ATP-binding</keyword>
<dbReference type="GO" id="GO:0005524">
    <property type="term" value="F:ATP binding"/>
    <property type="evidence" value="ECO:0007669"/>
    <property type="project" value="UniProtKB-KW"/>
</dbReference>
<dbReference type="EC" id="3.6.3.19" evidence="5"/>
<evidence type="ECO:0000313" key="5">
    <source>
        <dbReference type="EMBL" id="AJB41557.1"/>
    </source>
</evidence>
<dbReference type="Gene3D" id="2.40.50.140">
    <property type="entry name" value="Nucleic acid-binding proteins"/>
    <property type="match status" value="1"/>
</dbReference>
<dbReference type="AlphaFoldDB" id="A0A3G1A844"/>
<evidence type="ECO:0000256" key="3">
    <source>
        <dbReference type="ARBA" id="ARBA00022840"/>
    </source>
</evidence>
<dbReference type="Pfam" id="PF08402">
    <property type="entry name" value="TOBE_2"/>
    <property type="match status" value="1"/>
</dbReference>
<dbReference type="GO" id="GO:0008643">
    <property type="term" value="P:carbohydrate transport"/>
    <property type="evidence" value="ECO:0007669"/>
    <property type="project" value="InterPro"/>
</dbReference>
<dbReference type="CDD" id="cd03301">
    <property type="entry name" value="ABC_MalK_N"/>
    <property type="match status" value="1"/>
</dbReference>
<evidence type="ECO:0000256" key="1">
    <source>
        <dbReference type="ARBA" id="ARBA00022448"/>
    </source>
</evidence>
<dbReference type="InterPro" id="IPR003593">
    <property type="entry name" value="AAA+_ATPase"/>
</dbReference>
<dbReference type="InterPro" id="IPR017871">
    <property type="entry name" value="ABC_transporter-like_CS"/>
</dbReference>
<protein>
    <submittedName>
        <fullName evidence="5">ABC transporter related protein</fullName>
        <ecNumber evidence="5">3.6.3.19</ecNumber>
    </submittedName>
</protein>
<organism evidence="5 6">
    <name type="scientific">Thermofilum adornatum 1505</name>
    <dbReference type="NCBI Taxonomy" id="697581"/>
    <lineage>
        <taxon>Archaea</taxon>
        <taxon>Thermoproteota</taxon>
        <taxon>Thermoprotei</taxon>
        <taxon>Thermofilales</taxon>
        <taxon>Thermofilaceae</taxon>
        <taxon>Thermofilum</taxon>
    </lineage>
</organism>